<dbReference type="PROSITE" id="PS51257">
    <property type="entry name" value="PROKAR_LIPOPROTEIN"/>
    <property type="match status" value="1"/>
</dbReference>
<evidence type="ECO:0000256" key="1">
    <source>
        <dbReference type="SAM" id="SignalP"/>
    </source>
</evidence>
<dbReference type="Gene3D" id="3.40.1000.10">
    <property type="entry name" value="Mog1/PsbP, alpha/beta/alpha sandwich"/>
    <property type="match status" value="1"/>
</dbReference>
<sequence>MRPMRRLIALAATTVVVMGLAGCGDGDESTGKASGLSTPFSIGVDGTDRQVAVGHGVSVRVPSDWTPSADEQLDPQGRTYEWAVQAPADGATAFPAFVSMSMGVPGETSTGYDAAPSALKTVEGVHPGFEVLDEGDIDVEGVDNAYQVRYLHSGSYQGEPVQVQSVQVFLDMPGDVLSAVRFEAPADDFDESGVDKILDSLTVNVED</sequence>
<dbReference type="RefSeq" id="WP_345521209.1">
    <property type="nucleotide sequence ID" value="NZ_BAABKM010000002.1"/>
</dbReference>
<feature type="signal peptide" evidence="1">
    <location>
        <begin position="1"/>
        <end position="21"/>
    </location>
</feature>
<evidence type="ECO:0000313" key="2">
    <source>
        <dbReference type="EMBL" id="GAA4703408.1"/>
    </source>
</evidence>
<name>A0ABP8XA85_9ACTN</name>
<protein>
    <recommendedName>
        <fullName evidence="4">Lipoprotein LpqN</fullName>
    </recommendedName>
</protein>
<dbReference type="Proteomes" id="UP001499974">
    <property type="component" value="Unassembled WGS sequence"/>
</dbReference>
<reference evidence="3" key="1">
    <citation type="journal article" date="2019" name="Int. J. Syst. Evol. Microbiol.">
        <title>The Global Catalogue of Microorganisms (GCM) 10K type strain sequencing project: providing services to taxonomists for standard genome sequencing and annotation.</title>
        <authorList>
            <consortium name="The Broad Institute Genomics Platform"/>
            <consortium name="The Broad Institute Genome Sequencing Center for Infectious Disease"/>
            <person name="Wu L."/>
            <person name="Ma J."/>
        </authorList>
    </citation>
    <scope>NUCLEOTIDE SEQUENCE [LARGE SCALE GENOMIC DNA]</scope>
    <source>
        <strain evidence="3">JCM 18531</strain>
    </source>
</reference>
<accession>A0ABP8XA85</accession>
<keyword evidence="3" id="KW-1185">Reference proteome</keyword>
<evidence type="ECO:0000313" key="3">
    <source>
        <dbReference type="Proteomes" id="UP001499974"/>
    </source>
</evidence>
<gene>
    <name evidence="2" type="ORF">GCM10023349_21020</name>
</gene>
<feature type="chain" id="PRO_5046651141" description="Lipoprotein LpqN" evidence="1">
    <location>
        <begin position="22"/>
        <end position="207"/>
    </location>
</feature>
<organism evidence="2 3">
    <name type="scientific">Nocardioides conyzicola</name>
    <dbReference type="NCBI Taxonomy" id="1651781"/>
    <lineage>
        <taxon>Bacteria</taxon>
        <taxon>Bacillati</taxon>
        <taxon>Actinomycetota</taxon>
        <taxon>Actinomycetes</taxon>
        <taxon>Propionibacteriales</taxon>
        <taxon>Nocardioidaceae</taxon>
        <taxon>Nocardioides</taxon>
    </lineage>
</organism>
<evidence type="ECO:0008006" key="4">
    <source>
        <dbReference type="Google" id="ProtNLM"/>
    </source>
</evidence>
<dbReference type="EMBL" id="BAABKM010000002">
    <property type="protein sequence ID" value="GAA4703408.1"/>
    <property type="molecule type" value="Genomic_DNA"/>
</dbReference>
<comment type="caution">
    <text evidence="2">The sequence shown here is derived from an EMBL/GenBank/DDBJ whole genome shotgun (WGS) entry which is preliminary data.</text>
</comment>
<proteinExistence type="predicted"/>
<keyword evidence="1" id="KW-0732">Signal</keyword>